<keyword evidence="3" id="KW-1185">Reference proteome</keyword>
<dbReference type="Proteomes" id="UP001221898">
    <property type="component" value="Unassembled WGS sequence"/>
</dbReference>
<name>A0AAD7WLN7_9TELE</name>
<dbReference type="AlphaFoldDB" id="A0AAD7WLN7"/>
<dbReference type="EMBL" id="JAINUG010000071">
    <property type="protein sequence ID" value="KAJ8401323.1"/>
    <property type="molecule type" value="Genomic_DNA"/>
</dbReference>
<evidence type="ECO:0000313" key="2">
    <source>
        <dbReference type="EMBL" id="KAJ8401323.1"/>
    </source>
</evidence>
<feature type="compositionally biased region" description="Polar residues" evidence="1">
    <location>
        <begin position="1"/>
        <end position="15"/>
    </location>
</feature>
<sequence length="67" mass="7399">MGWRQANFTGPTSETRSGDDARRKAGDKRSAQRARRWGSRPASVPESKAVTDGSGLVRIWRICSLLP</sequence>
<comment type="caution">
    <text evidence="2">The sequence shown here is derived from an EMBL/GenBank/DDBJ whole genome shotgun (WGS) entry which is preliminary data.</text>
</comment>
<gene>
    <name evidence="2" type="ORF">AAFF_G00385540</name>
</gene>
<feature type="compositionally biased region" description="Basic and acidic residues" evidence="1">
    <location>
        <begin position="16"/>
        <end position="30"/>
    </location>
</feature>
<accession>A0AAD7WLN7</accession>
<evidence type="ECO:0000256" key="1">
    <source>
        <dbReference type="SAM" id="MobiDB-lite"/>
    </source>
</evidence>
<organism evidence="2 3">
    <name type="scientific">Aldrovandia affinis</name>
    <dbReference type="NCBI Taxonomy" id="143900"/>
    <lineage>
        <taxon>Eukaryota</taxon>
        <taxon>Metazoa</taxon>
        <taxon>Chordata</taxon>
        <taxon>Craniata</taxon>
        <taxon>Vertebrata</taxon>
        <taxon>Euteleostomi</taxon>
        <taxon>Actinopterygii</taxon>
        <taxon>Neopterygii</taxon>
        <taxon>Teleostei</taxon>
        <taxon>Notacanthiformes</taxon>
        <taxon>Halosauridae</taxon>
        <taxon>Aldrovandia</taxon>
    </lineage>
</organism>
<proteinExistence type="predicted"/>
<reference evidence="2" key="1">
    <citation type="journal article" date="2023" name="Science">
        <title>Genome structures resolve the early diversification of teleost fishes.</title>
        <authorList>
            <person name="Parey E."/>
            <person name="Louis A."/>
            <person name="Montfort J."/>
            <person name="Bouchez O."/>
            <person name="Roques C."/>
            <person name="Iampietro C."/>
            <person name="Lluch J."/>
            <person name="Castinel A."/>
            <person name="Donnadieu C."/>
            <person name="Desvignes T."/>
            <person name="Floi Bucao C."/>
            <person name="Jouanno E."/>
            <person name="Wen M."/>
            <person name="Mejri S."/>
            <person name="Dirks R."/>
            <person name="Jansen H."/>
            <person name="Henkel C."/>
            <person name="Chen W.J."/>
            <person name="Zahm M."/>
            <person name="Cabau C."/>
            <person name="Klopp C."/>
            <person name="Thompson A.W."/>
            <person name="Robinson-Rechavi M."/>
            <person name="Braasch I."/>
            <person name="Lecointre G."/>
            <person name="Bobe J."/>
            <person name="Postlethwait J.H."/>
            <person name="Berthelot C."/>
            <person name="Roest Crollius H."/>
            <person name="Guiguen Y."/>
        </authorList>
    </citation>
    <scope>NUCLEOTIDE SEQUENCE</scope>
    <source>
        <strain evidence="2">NC1722</strain>
    </source>
</reference>
<feature type="region of interest" description="Disordered" evidence="1">
    <location>
        <begin position="1"/>
        <end position="50"/>
    </location>
</feature>
<evidence type="ECO:0000313" key="3">
    <source>
        <dbReference type="Proteomes" id="UP001221898"/>
    </source>
</evidence>
<protein>
    <submittedName>
        <fullName evidence="2">Uncharacterized protein</fullName>
    </submittedName>
</protein>